<reference evidence="3" key="1">
    <citation type="journal article" date="2021" name="Syst. Appl. Microbiol.">
        <title>Roseomonas hellenica sp. nov., isolated from roots of wild-growing Alkanna tinctoria.</title>
        <authorList>
            <person name="Rat A."/>
            <person name="Naranjo H.D."/>
            <person name="Lebbe L."/>
            <person name="Cnockaert M."/>
            <person name="Krigas N."/>
            <person name="Grigoriadou K."/>
            <person name="Maloupa E."/>
            <person name="Willems A."/>
        </authorList>
    </citation>
    <scope>NUCLEOTIDE SEQUENCE [LARGE SCALE GENOMIC DNA]</scope>
    <source>
        <strain evidence="3">LMG 31523</strain>
    </source>
</reference>
<accession>A0ABS5F8X9</accession>
<dbReference type="EMBL" id="JAAGBB010000078">
    <property type="protein sequence ID" value="MBR0669021.1"/>
    <property type="molecule type" value="Genomic_DNA"/>
</dbReference>
<proteinExistence type="predicted"/>
<keyword evidence="3" id="KW-1185">Reference proteome</keyword>
<evidence type="ECO:0000256" key="1">
    <source>
        <dbReference type="SAM" id="SignalP"/>
    </source>
</evidence>
<comment type="caution">
    <text evidence="2">The sequence shown here is derived from an EMBL/GenBank/DDBJ whole genome shotgun (WGS) entry which is preliminary data.</text>
</comment>
<feature type="signal peptide" evidence="1">
    <location>
        <begin position="1"/>
        <end position="21"/>
    </location>
</feature>
<name>A0ABS5F8X9_9PROT</name>
<dbReference type="Proteomes" id="UP001196870">
    <property type="component" value="Unassembled WGS sequence"/>
</dbReference>
<sequence length="135" mass="15352">MHWPLLAAAMLAMLQPALLRAQPGPRPWHPQDAREERICRSFGYPPSDPRWPECRRAARRFDADLPGMTQELRAIAEYCRVTRRGILTPAFPECLLAWDDRRSFCDRPPPDLSPEALAGRRRYCGLLGGGGDRVD</sequence>
<dbReference type="RefSeq" id="WP_211857489.1">
    <property type="nucleotide sequence ID" value="NZ_JAAGBB010000078.1"/>
</dbReference>
<gene>
    <name evidence="2" type="ORF">GXW71_32025</name>
</gene>
<evidence type="ECO:0000313" key="3">
    <source>
        <dbReference type="Proteomes" id="UP001196870"/>
    </source>
</evidence>
<feature type="chain" id="PRO_5047369038" description="YARHG domain-containing protein" evidence="1">
    <location>
        <begin position="22"/>
        <end position="135"/>
    </location>
</feature>
<evidence type="ECO:0000313" key="2">
    <source>
        <dbReference type="EMBL" id="MBR0669021.1"/>
    </source>
</evidence>
<evidence type="ECO:0008006" key="4">
    <source>
        <dbReference type="Google" id="ProtNLM"/>
    </source>
</evidence>
<protein>
    <recommendedName>
        <fullName evidence="4">YARHG domain-containing protein</fullName>
    </recommendedName>
</protein>
<keyword evidence="1" id="KW-0732">Signal</keyword>
<organism evidence="2 3">
    <name type="scientific">Plastoroseomonas hellenica</name>
    <dbReference type="NCBI Taxonomy" id="2687306"/>
    <lineage>
        <taxon>Bacteria</taxon>
        <taxon>Pseudomonadati</taxon>
        <taxon>Pseudomonadota</taxon>
        <taxon>Alphaproteobacteria</taxon>
        <taxon>Acetobacterales</taxon>
        <taxon>Acetobacteraceae</taxon>
        <taxon>Plastoroseomonas</taxon>
    </lineage>
</organism>